<keyword evidence="2" id="KW-0238">DNA-binding</keyword>
<proteinExistence type="predicted"/>
<dbReference type="PANTHER" id="PTHR15348:SF0">
    <property type="entry name" value="PROTEIN DEAD RINGER"/>
    <property type="match status" value="1"/>
</dbReference>
<evidence type="ECO:0000256" key="5">
    <source>
        <dbReference type="SAM" id="MobiDB-lite"/>
    </source>
</evidence>
<dbReference type="EMBL" id="CAQQ02030101">
    <property type="status" value="NOT_ANNOTATED_CDS"/>
    <property type="molecule type" value="Genomic_DNA"/>
</dbReference>
<dbReference type="GO" id="GO:0003677">
    <property type="term" value="F:DNA binding"/>
    <property type="evidence" value="ECO:0007669"/>
    <property type="project" value="UniProtKB-KW"/>
</dbReference>
<sequence>MSKQVLDLYELYRLVCEKGGVLEVINKKLWQDIIKRLRLPSSITSAAFTLRTQYIKYLYPYECEKRNFSDPSELKAVVEGNKRERDNRNSFEDTRTHISNNMGIYSNSSPLNNDSVNSLLGGFYPTPVASNDNLNPLLGGMFNGFDQSPLALLTRRNLMLQYMQMMETQQNPETTCEETKIEEDPSTTPRIKREHPIRSNDFYVNDSVSSSYLSRRTIPNPVYVPHNNHHSVVDGNISSNSDEDEFNTSGTVGENSYTSDFSRRLLNLRAQTLRNSNNFTNQQREIPQVKTQNFTRQSSYSLDRYLTTANLPSLTISKRITSYFKGLSSFEFFSTKTTHLAF</sequence>
<dbReference type="PANTHER" id="PTHR15348">
    <property type="entry name" value="AT-RICH INTERACTIVE DOMAIN-CONTAINING PROTEIN ARID DOMAIN- CONTAINING PROTEIN DEAD RINGER PROTEIN B-CELL REGULATOR OF IGH TRANSCRIPTION BRIGHT"/>
    <property type="match status" value="1"/>
</dbReference>
<evidence type="ECO:0000256" key="3">
    <source>
        <dbReference type="ARBA" id="ARBA00023163"/>
    </source>
</evidence>
<dbReference type="AlphaFoldDB" id="T1GDD0"/>
<dbReference type="SMART" id="SM01014">
    <property type="entry name" value="ARID"/>
    <property type="match status" value="1"/>
</dbReference>
<dbReference type="HOGENOM" id="CLU_812075_0_0_1"/>
<evidence type="ECO:0000313" key="7">
    <source>
        <dbReference type="EnsemblMetazoa" id="MESCA001314-PA"/>
    </source>
</evidence>
<dbReference type="InterPro" id="IPR045147">
    <property type="entry name" value="ARI3A/B/C"/>
</dbReference>
<feature type="domain" description="ARID" evidence="6">
    <location>
        <begin position="1"/>
        <end position="66"/>
    </location>
</feature>
<reference evidence="8" key="1">
    <citation type="submission" date="2013-02" db="EMBL/GenBank/DDBJ databases">
        <authorList>
            <person name="Hughes D."/>
        </authorList>
    </citation>
    <scope>NUCLEOTIDE SEQUENCE</scope>
    <source>
        <strain>Durham</strain>
        <strain evidence="8">NC isolate 2 -- Noor lab</strain>
    </source>
</reference>
<dbReference type="EMBL" id="CAQQ02030103">
    <property type="status" value="NOT_ANNOTATED_CDS"/>
    <property type="molecule type" value="Genomic_DNA"/>
</dbReference>
<keyword evidence="4" id="KW-0539">Nucleus</keyword>
<evidence type="ECO:0000259" key="6">
    <source>
        <dbReference type="PROSITE" id="PS51011"/>
    </source>
</evidence>
<feature type="region of interest" description="Disordered" evidence="5">
    <location>
        <begin position="169"/>
        <end position="192"/>
    </location>
</feature>
<keyword evidence="3" id="KW-0804">Transcription</keyword>
<keyword evidence="1" id="KW-0805">Transcription regulation</keyword>
<dbReference type="Gene3D" id="1.10.150.60">
    <property type="entry name" value="ARID DNA-binding domain"/>
    <property type="match status" value="1"/>
</dbReference>
<evidence type="ECO:0000256" key="2">
    <source>
        <dbReference type="ARBA" id="ARBA00023125"/>
    </source>
</evidence>
<dbReference type="SUPFAM" id="SSF46774">
    <property type="entry name" value="ARID-like"/>
    <property type="match status" value="1"/>
</dbReference>
<protein>
    <recommendedName>
        <fullName evidence="6">ARID domain-containing protein</fullName>
    </recommendedName>
</protein>
<organism evidence="7 8">
    <name type="scientific">Megaselia scalaris</name>
    <name type="common">Humpbacked fly</name>
    <name type="synonym">Phora scalaris</name>
    <dbReference type="NCBI Taxonomy" id="36166"/>
    <lineage>
        <taxon>Eukaryota</taxon>
        <taxon>Metazoa</taxon>
        <taxon>Ecdysozoa</taxon>
        <taxon>Arthropoda</taxon>
        <taxon>Hexapoda</taxon>
        <taxon>Insecta</taxon>
        <taxon>Pterygota</taxon>
        <taxon>Neoptera</taxon>
        <taxon>Endopterygota</taxon>
        <taxon>Diptera</taxon>
        <taxon>Brachycera</taxon>
        <taxon>Muscomorpha</taxon>
        <taxon>Platypezoidea</taxon>
        <taxon>Phoridae</taxon>
        <taxon>Megaseliini</taxon>
        <taxon>Megaselia</taxon>
    </lineage>
</organism>
<dbReference type="GO" id="GO:0005634">
    <property type="term" value="C:nucleus"/>
    <property type="evidence" value="ECO:0007669"/>
    <property type="project" value="TreeGrafter"/>
</dbReference>
<dbReference type="GO" id="GO:0006357">
    <property type="term" value="P:regulation of transcription by RNA polymerase II"/>
    <property type="evidence" value="ECO:0007669"/>
    <property type="project" value="InterPro"/>
</dbReference>
<dbReference type="InterPro" id="IPR001606">
    <property type="entry name" value="ARID_dom"/>
</dbReference>
<dbReference type="EnsemblMetazoa" id="MESCA001314-RA">
    <property type="protein sequence ID" value="MESCA001314-PA"/>
    <property type="gene ID" value="MESCA001314"/>
</dbReference>
<evidence type="ECO:0000256" key="1">
    <source>
        <dbReference type="ARBA" id="ARBA00023015"/>
    </source>
</evidence>
<dbReference type="InterPro" id="IPR036431">
    <property type="entry name" value="ARID_dom_sf"/>
</dbReference>
<dbReference type="SMART" id="SM00501">
    <property type="entry name" value="BRIGHT"/>
    <property type="match status" value="1"/>
</dbReference>
<dbReference type="PROSITE" id="PS51011">
    <property type="entry name" value="ARID"/>
    <property type="match status" value="1"/>
</dbReference>
<accession>T1GDD0</accession>
<reference evidence="7" key="2">
    <citation type="submission" date="2015-06" db="UniProtKB">
        <authorList>
            <consortium name="EnsemblMetazoa"/>
        </authorList>
    </citation>
    <scope>IDENTIFICATION</scope>
</reference>
<dbReference type="STRING" id="36166.T1GDD0"/>
<dbReference type="Proteomes" id="UP000015102">
    <property type="component" value="Unassembled WGS sequence"/>
</dbReference>
<dbReference type="EMBL" id="CAQQ02030102">
    <property type="status" value="NOT_ANNOTATED_CDS"/>
    <property type="molecule type" value="Genomic_DNA"/>
</dbReference>
<keyword evidence="8" id="KW-1185">Reference proteome</keyword>
<dbReference type="Pfam" id="PF01388">
    <property type="entry name" value="ARID"/>
    <property type="match status" value="1"/>
</dbReference>
<evidence type="ECO:0000256" key="4">
    <source>
        <dbReference type="ARBA" id="ARBA00023242"/>
    </source>
</evidence>
<name>T1GDD0_MEGSC</name>
<evidence type="ECO:0000313" key="8">
    <source>
        <dbReference type="Proteomes" id="UP000015102"/>
    </source>
</evidence>